<protein>
    <submittedName>
        <fullName evidence="12">ATP-binding cassette domain-containing protein</fullName>
    </submittedName>
</protein>
<evidence type="ECO:0000256" key="5">
    <source>
        <dbReference type="ARBA" id="ARBA00022840"/>
    </source>
</evidence>
<reference evidence="12 13" key="1">
    <citation type="submission" date="2024-10" db="EMBL/GenBank/DDBJ databases">
        <title>The Natural Products Discovery Center: Release of the First 8490 Sequenced Strains for Exploring Actinobacteria Biosynthetic Diversity.</title>
        <authorList>
            <person name="Kalkreuter E."/>
            <person name="Kautsar S.A."/>
            <person name="Yang D."/>
            <person name="Bader C.D."/>
            <person name="Teijaro C.N."/>
            <person name="Fluegel L."/>
            <person name="Davis C.M."/>
            <person name="Simpson J.R."/>
            <person name="Lauterbach L."/>
            <person name="Steele A.D."/>
            <person name="Gui C."/>
            <person name="Meng S."/>
            <person name="Li G."/>
            <person name="Viehrig K."/>
            <person name="Ye F."/>
            <person name="Su P."/>
            <person name="Kiefer A.F."/>
            <person name="Nichols A."/>
            <person name="Cepeda A.J."/>
            <person name="Yan W."/>
            <person name="Fan B."/>
            <person name="Jiang Y."/>
            <person name="Adhikari A."/>
            <person name="Zheng C.-J."/>
            <person name="Schuster L."/>
            <person name="Cowan T.M."/>
            <person name="Smanski M.J."/>
            <person name="Chevrette M.G."/>
            <person name="De Carvalho L.P.S."/>
            <person name="Shen B."/>
        </authorList>
    </citation>
    <scope>NUCLEOTIDE SEQUENCE [LARGE SCALE GENOMIC DNA]</scope>
    <source>
        <strain evidence="12 13">NPDC053346</strain>
    </source>
</reference>
<comment type="similarity">
    <text evidence="9">Belongs to the ABC transporter superfamily. Drug exporter-1 (DrugE1) (TC 3.A.1.105) family.</text>
</comment>
<evidence type="ECO:0000256" key="9">
    <source>
        <dbReference type="ARBA" id="ARBA00049985"/>
    </source>
</evidence>
<evidence type="ECO:0000256" key="2">
    <source>
        <dbReference type="ARBA" id="ARBA00022448"/>
    </source>
</evidence>
<sequence>MTDLAIETEGLVKVFGTNRAVDGVDLRVPAGTVYGVLGPNGAGKTTVVKMLATLLRPDGGRAGVFGKDVVEDADAVRGRVSLTGQYASVDEDLTGTENLVLLARLLGHSRPAARERSAQLLAAFGLEEAADRQIKNYSGGMRRRIDIAASILNTPDLLFLDEPTTGLDPRSRNQVWDIVRAVVAQGTTVLLTTQYLDEADRLASRIAVIDHGKVIAEGTKGELKASVGSGSVHVRLRDPGRRHEAERVLRGALRAAVQLDPDPVALTATVDGHGTDLGAAEQAARALAELARAGITVDSFALGQPSLDEVFLALTDGAPVGEKDTVEGKGPVDGKGPAGGTRPADGKSTADGKGPAA</sequence>
<comment type="caution">
    <text evidence="12">The sequence shown here is derived from an EMBL/GenBank/DDBJ whole genome shotgun (WGS) entry which is preliminary data.</text>
</comment>
<dbReference type="SMART" id="SM00382">
    <property type="entry name" value="AAA"/>
    <property type="match status" value="1"/>
</dbReference>
<keyword evidence="7" id="KW-0472">Membrane</keyword>
<evidence type="ECO:0000256" key="7">
    <source>
        <dbReference type="ARBA" id="ARBA00023136"/>
    </source>
</evidence>
<evidence type="ECO:0000259" key="11">
    <source>
        <dbReference type="PROSITE" id="PS50893"/>
    </source>
</evidence>
<gene>
    <name evidence="12" type="ORF">ACIGW0_08340</name>
</gene>
<dbReference type="InterPro" id="IPR050763">
    <property type="entry name" value="ABC_transporter_ATP-binding"/>
</dbReference>
<dbReference type="GO" id="GO:0005524">
    <property type="term" value="F:ATP binding"/>
    <property type="evidence" value="ECO:0007669"/>
    <property type="project" value="UniProtKB-KW"/>
</dbReference>
<name>A0ABW8CSN8_STRBI</name>
<evidence type="ECO:0000256" key="3">
    <source>
        <dbReference type="ARBA" id="ARBA00022475"/>
    </source>
</evidence>
<evidence type="ECO:0000313" key="13">
    <source>
        <dbReference type="Proteomes" id="UP001614391"/>
    </source>
</evidence>
<evidence type="ECO:0000256" key="10">
    <source>
        <dbReference type="SAM" id="MobiDB-lite"/>
    </source>
</evidence>
<dbReference type="InterPro" id="IPR003593">
    <property type="entry name" value="AAA+_ATPase"/>
</dbReference>
<keyword evidence="5 12" id="KW-0067">ATP-binding</keyword>
<proteinExistence type="inferred from homology"/>
<dbReference type="InterPro" id="IPR027417">
    <property type="entry name" value="P-loop_NTPase"/>
</dbReference>
<dbReference type="PROSITE" id="PS50893">
    <property type="entry name" value="ABC_TRANSPORTER_2"/>
    <property type="match status" value="1"/>
</dbReference>
<keyword evidence="2" id="KW-0813">Transport</keyword>
<dbReference type="InterPro" id="IPR003439">
    <property type="entry name" value="ABC_transporter-like_ATP-bd"/>
</dbReference>
<evidence type="ECO:0000256" key="8">
    <source>
        <dbReference type="ARBA" id="ARBA00023251"/>
    </source>
</evidence>
<dbReference type="Gene3D" id="3.40.50.300">
    <property type="entry name" value="P-loop containing nucleotide triphosphate hydrolases"/>
    <property type="match status" value="1"/>
</dbReference>
<feature type="region of interest" description="Disordered" evidence="10">
    <location>
        <begin position="320"/>
        <end position="357"/>
    </location>
</feature>
<dbReference type="NCBIfam" id="TIGR01188">
    <property type="entry name" value="drrA"/>
    <property type="match status" value="1"/>
</dbReference>
<dbReference type="PANTHER" id="PTHR42711:SF19">
    <property type="entry name" value="DOXORUBICIN RESISTANCE ATP-BINDING PROTEIN DRRA"/>
    <property type="match status" value="1"/>
</dbReference>
<dbReference type="Proteomes" id="UP001614391">
    <property type="component" value="Unassembled WGS sequence"/>
</dbReference>
<dbReference type="PROSITE" id="PS00211">
    <property type="entry name" value="ABC_TRANSPORTER_1"/>
    <property type="match status" value="1"/>
</dbReference>
<dbReference type="InterPro" id="IPR005894">
    <property type="entry name" value="DrrA"/>
</dbReference>
<evidence type="ECO:0000256" key="4">
    <source>
        <dbReference type="ARBA" id="ARBA00022741"/>
    </source>
</evidence>
<dbReference type="RefSeq" id="WP_399612269.1">
    <property type="nucleotide sequence ID" value="NZ_JBITYT010000003.1"/>
</dbReference>
<dbReference type="PANTHER" id="PTHR42711">
    <property type="entry name" value="ABC TRANSPORTER ATP-BINDING PROTEIN"/>
    <property type="match status" value="1"/>
</dbReference>
<dbReference type="Pfam" id="PF00005">
    <property type="entry name" value="ABC_tran"/>
    <property type="match status" value="1"/>
</dbReference>
<feature type="compositionally biased region" description="Basic and acidic residues" evidence="10">
    <location>
        <begin position="321"/>
        <end position="332"/>
    </location>
</feature>
<evidence type="ECO:0000256" key="1">
    <source>
        <dbReference type="ARBA" id="ARBA00004413"/>
    </source>
</evidence>
<keyword evidence="13" id="KW-1185">Reference proteome</keyword>
<keyword evidence="4" id="KW-0547">Nucleotide-binding</keyword>
<keyword evidence="6" id="KW-1278">Translocase</keyword>
<evidence type="ECO:0000313" key="12">
    <source>
        <dbReference type="EMBL" id="MFI9119390.1"/>
    </source>
</evidence>
<keyword evidence="8" id="KW-0046">Antibiotic resistance</keyword>
<dbReference type="EMBL" id="JBITYT010000003">
    <property type="protein sequence ID" value="MFI9119390.1"/>
    <property type="molecule type" value="Genomic_DNA"/>
</dbReference>
<organism evidence="12 13">
    <name type="scientific">Streptomyces bikiniensis</name>
    <dbReference type="NCBI Taxonomy" id="1896"/>
    <lineage>
        <taxon>Bacteria</taxon>
        <taxon>Bacillati</taxon>
        <taxon>Actinomycetota</taxon>
        <taxon>Actinomycetes</taxon>
        <taxon>Kitasatosporales</taxon>
        <taxon>Streptomycetaceae</taxon>
        <taxon>Streptomyces</taxon>
    </lineage>
</organism>
<accession>A0ABW8CSN8</accession>
<comment type="subcellular location">
    <subcellularLocation>
        <location evidence="1">Cell membrane</location>
        <topology evidence="1">Peripheral membrane protein</topology>
        <orientation evidence="1">Cytoplasmic side</orientation>
    </subcellularLocation>
</comment>
<dbReference type="InterPro" id="IPR017871">
    <property type="entry name" value="ABC_transporter-like_CS"/>
</dbReference>
<dbReference type="SUPFAM" id="SSF52540">
    <property type="entry name" value="P-loop containing nucleoside triphosphate hydrolases"/>
    <property type="match status" value="1"/>
</dbReference>
<evidence type="ECO:0000256" key="6">
    <source>
        <dbReference type="ARBA" id="ARBA00022967"/>
    </source>
</evidence>
<keyword evidence="3" id="KW-1003">Cell membrane</keyword>
<feature type="domain" description="ABC transporter" evidence="11">
    <location>
        <begin position="6"/>
        <end position="236"/>
    </location>
</feature>